<dbReference type="InterPro" id="IPR051043">
    <property type="entry name" value="Sulfatase_Mod_Factor_Kinase"/>
</dbReference>
<gene>
    <name evidence="3" type="ORF">MBSD_n0897</name>
</gene>
<dbReference type="Proteomes" id="UP000253740">
    <property type="component" value="Unassembled WGS sequence"/>
</dbReference>
<dbReference type="STRING" id="1475481.GCA_000953855_00910"/>
<dbReference type="InterPro" id="IPR042095">
    <property type="entry name" value="SUMF_sf"/>
</dbReference>
<dbReference type="Gene3D" id="3.90.1580.10">
    <property type="entry name" value="paralog of FGE (formylglycine-generating enzyme)"/>
    <property type="match status" value="1"/>
</dbReference>
<dbReference type="RefSeq" id="WP_062535524.1">
    <property type="nucleotide sequence ID" value="NZ_DF970163.1"/>
</dbReference>
<evidence type="ECO:0000313" key="3">
    <source>
        <dbReference type="EMBL" id="GAP65607.1"/>
    </source>
</evidence>
<dbReference type="SUPFAM" id="SSF56436">
    <property type="entry name" value="C-type lectin-like"/>
    <property type="match status" value="1"/>
</dbReference>
<dbReference type="EMBL" id="DF970163">
    <property type="protein sequence ID" value="GAP65607.1"/>
    <property type="molecule type" value="Genomic_DNA"/>
</dbReference>
<organism evidence="3">
    <name type="scientific">Mizugakiibacter sediminis</name>
    <dbReference type="NCBI Taxonomy" id="1475481"/>
    <lineage>
        <taxon>Bacteria</taxon>
        <taxon>Pseudomonadati</taxon>
        <taxon>Pseudomonadota</taxon>
        <taxon>Gammaproteobacteria</taxon>
        <taxon>Lysobacterales</taxon>
        <taxon>Rhodanobacteraceae</taxon>
        <taxon>Mizugakiibacter</taxon>
    </lineage>
</organism>
<dbReference type="PANTHER" id="PTHR23150">
    <property type="entry name" value="SULFATASE MODIFYING FACTOR 1, 2"/>
    <property type="match status" value="1"/>
</dbReference>
<sequence length="262" mass="27756">MIRSLLLASLLALSALPAAGAAEYVRVPGGAFRSVLAQEGGARAVEVPAFRMRATPVTNAEFLAFVRRAPRWRRDRVAALFASPGYLSRWAGASTLGAGAPPNQPATRVSWFAARAYCASEGARLPRWIEWEYAAAADATRRDARSDAAWQAQALARLTAAFGAAPAEVGGDAPNLYGLHDMRTLVWEWVDDYAALFVNSDARQPGEAALLGLCGGAALAFADRSDYALLMRVAALAALAPADGADNVGFRCVQDIEGVKHP</sequence>
<name>A0A0K8QMF4_9GAMM</name>
<reference evidence="3" key="1">
    <citation type="submission" date="2015-08" db="EMBL/GenBank/DDBJ databases">
        <title>Complete DNA Sequence of Pseudomonas syringae pv. actinidiae, the Causal Agent of Kiwifruit Canker Disease.</title>
        <authorList>
            <person name="Rikkerink E.H.A."/>
            <person name="Fineran P.C."/>
        </authorList>
    </citation>
    <scope>NUCLEOTIDE SEQUENCE</scope>
    <source>
        <strain evidence="3">SkMP5</strain>
    </source>
</reference>
<protein>
    <recommendedName>
        <fullName evidence="2">Sulfatase-modifying factor enzyme-like domain-containing protein</fullName>
    </recommendedName>
</protein>
<dbReference type="OrthoDB" id="9768004at2"/>
<feature type="signal peptide" evidence="1">
    <location>
        <begin position="1"/>
        <end position="21"/>
    </location>
</feature>
<keyword evidence="1" id="KW-0732">Signal</keyword>
<keyword evidence="4" id="KW-1185">Reference proteome</keyword>
<dbReference type="Pfam" id="PF03781">
    <property type="entry name" value="FGE-sulfatase"/>
    <property type="match status" value="1"/>
</dbReference>
<evidence type="ECO:0000256" key="1">
    <source>
        <dbReference type="SAM" id="SignalP"/>
    </source>
</evidence>
<dbReference type="GO" id="GO:0120147">
    <property type="term" value="F:formylglycine-generating oxidase activity"/>
    <property type="evidence" value="ECO:0007669"/>
    <property type="project" value="TreeGrafter"/>
</dbReference>
<feature type="domain" description="Sulfatase-modifying factor enzyme-like" evidence="2">
    <location>
        <begin position="22"/>
        <end position="253"/>
    </location>
</feature>
<feature type="chain" id="PRO_5005514911" description="Sulfatase-modifying factor enzyme-like domain-containing protein" evidence="1">
    <location>
        <begin position="22"/>
        <end position="262"/>
    </location>
</feature>
<dbReference type="InterPro" id="IPR005532">
    <property type="entry name" value="SUMF_dom"/>
</dbReference>
<dbReference type="InterPro" id="IPR016187">
    <property type="entry name" value="CTDL_fold"/>
</dbReference>
<dbReference type="AlphaFoldDB" id="A0A0K8QMF4"/>
<evidence type="ECO:0000313" key="4">
    <source>
        <dbReference type="Proteomes" id="UP000253740"/>
    </source>
</evidence>
<dbReference type="PANTHER" id="PTHR23150:SF19">
    <property type="entry name" value="FORMYLGLYCINE-GENERATING ENZYME"/>
    <property type="match status" value="1"/>
</dbReference>
<evidence type="ECO:0000259" key="2">
    <source>
        <dbReference type="Pfam" id="PF03781"/>
    </source>
</evidence>
<proteinExistence type="predicted"/>
<accession>A0A0K8QMF4</accession>